<dbReference type="Pfam" id="PF03779">
    <property type="entry name" value="SPW"/>
    <property type="match status" value="1"/>
</dbReference>
<dbReference type="EMBL" id="LLYA01000182">
    <property type="protein sequence ID" value="KRR19805.1"/>
    <property type="molecule type" value="Genomic_DNA"/>
</dbReference>
<feature type="transmembrane region" description="Helical" evidence="1">
    <location>
        <begin position="39"/>
        <end position="59"/>
    </location>
</feature>
<feature type="domain" description="SPW repeat-containing integral membrane" evidence="2">
    <location>
        <begin position="11"/>
        <end position="105"/>
    </location>
</feature>
<evidence type="ECO:0000313" key="4">
    <source>
        <dbReference type="Proteomes" id="UP000052023"/>
    </source>
</evidence>
<reference evidence="3 4" key="1">
    <citation type="submission" date="2014-03" db="EMBL/GenBank/DDBJ databases">
        <title>Bradyrhizobium valentinum sp. nov., isolated from effective nodules of Lupinus mariae-josephae, a lupine endemic of basic-lime soils in Eastern Spain.</title>
        <authorList>
            <person name="Duran D."/>
            <person name="Rey L."/>
            <person name="Navarro A."/>
            <person name="Busquets A."/>
            <person name="Imperial J."/>
            <person name="Ruiz-Argueso T."/>
        </authorList>
    </citation>
    <scope>NUCLEOTIDE SEQUENCE [LARGE SCALE GENOMIC DNA]</scope>
    <source>
        <strain evidence="3 4">Ro19</strain>
    </source>
</reference>
<dbReference type="Proteomes" id="UP000052023">
    <property type="component" value="Unassembled WGS sequence"/>
</dbReference>
<feature type="transmembrane region" description="Helical" evidence="1">
    <location>
        <begin position="91"/>
        <end position="110"/>
    </location>
</feature>
<gene>
    <name evidence="3" type="ORF">CQ13_33135</name>
</gene>
<dbReference type="GO" id="GO:0016020">
    <property type="term" value="C:membrane"/>
    <property type="evidence" value="ECO:0007669"/>
    <property type="project" value="InterPro"/>
</dbReference>
<dbReference type="AlphaFoldDB" id="A0A0R3MQ52"/>
<dbReference type="InterPro" id="IPR035973">
    <property type="entry name" value="Cyt_c_oxidase_su3-like_sf"/>
</dbReference>
<protein>
    <recommendedName>
        <fullName evidence="2">SPW repeat-containing integral membrane domain-containing protein</fullName>
    </recommendedName>
</protein>
<name>A0A0R3MQ52_9BRAD</name>
<accession>A0A0R3MQ52</accession>
<proteinExistence type="predicted"/>
<keyword evidence="1" id="KW-0812">Transmembrane</keyword>
<sequence length="120" mass="12965">MNTVWKKDMIADVVNLVIGLGLFVSPWALGFAAESPTNWNAWLSGILIAALAVAALAVFAEWQEWLTLAAGVWVALSPWVVQFSANQTTTTLHVIAGIVVAAVAALRLWYLHQSPPRVTV</sequence>
<keyword evidence="4" id="KW-1185">Reference proteome</keyword>
<feature type="transmembrane region" description="Helical" evidence="1">
    <location>
        <begin position="66"/>
        <end position="85"/>
    </location>
</feature>
<organism evidence="3 4">
    <name type="scientific">Bradyrhizobium retamae</name>
    <dbReference type="NCBI Taxonomy" id="1300035"/>
    <lineage>
        <taxon>Bacteria</taxon>
        <taxon>Pseudomonadati</taxon>
        <taxon>Pseudomonadota</taxon>
        <taxon>Alphaproteobacteria</taxon>
        <taxon>Hyphomicrobiales</taxon>
        <taxon>Nitrobacteraceae</taxon>
        <taxon>Bradyrhizobium</taxon>
    </lineage>
</organism>
<dbReference type="GO" id="GO:0009055">
    <property type="term" value="F:electron transfer activity"/>
    <property type="evidence" value="ECO:0007669"/>
    <property type="project" value="InterPro"/>
</dbReference>
<evidence type="ECO:0000259" key="2">
    <source>
        <dbReference type="Pfam" id="PF03779"/>
    </source>
</evidence>
<evidence type="ECO:0000256" key="1">
    <source>
        <dbReference type="SAM" id="Phobius"/>
    </source>
</evidence>
<evidence type="ECO:0000313" key="3">
    <source>
        <dbReference type="EMBL" id="KRR19805.1"/>
    </source>
</evidence>
<dbReference type="InterPro" id="IPR005530">
    <property type="entry name" value="SPW"/>
</dbReference>
<keyword evidence="1" id="KW-0472">Membrane</keyword>
<dbReference type="SUPFAM" id="SSF81452">
    <property type="entry name" value="Cytochrome c oxidase subunit III-like"/>
    <property type="match status" value="1"/>
</dbReference>
<dbReference type="OrthoDB" id="166183at2"/>
<comment type="caution">
    <text evidence="3">The sequence shown here is derived from an EMBL/GenBank/DDBJ whole genome shotgun (WGS) entry which is preliminary data.</text>
</comment>
<keyword evidence="1" id="KW-1133">Transmembrane helix</keyword>
<feature type="transmembrane region" description="Helical" evidence="1">
    <location>
        <begin position="12"/>
        <end position="33"/>
    </location>
</feature>
<dbReference type="RefSeq" id="WP_057846579.1">
    <property type="nucleotide sequence ID" value="NZ_LLYA01000182.1"/>
</dbReference>